<feature type="region of interest" description="Disordered" evidence="2">
    <location>
        <begin position="170"/>
        <end position="193"/>
    </location>
</feature>
<feature type="region of interest" description="Disordered" evidence="2">
    <location>
        <begin position="105"/>
        <end position="134"/>
    </location>
</feature>
<protein>
    <submittedName>
        <fullName evidence="4">Oidioi.mRNA.OKI2018_I69.chr1.g3803.t1.cds</fullName>
    </submittedName>
</protein>
<keyword evidence="1" id="KW-0863">Zinc-finger</keyword>
<keyword evidence="5" id="KW-1185">Reference proteome</keyword>
<keyword evidence="1" id="KW-0862">Zinc</keyword>
<accession>A0ABN7T0S8</accession>
<dbReference type="SUPFAM" id="SSF57756">
    <property type="entry name" value="Retrovirus zinc finger-like domains"/>
    <property type="match status" value="1"/>
</dbReference>
<feature type="compositionally biased region" description="Polar residues" evidence="2">
    <location>
        <begin position="439"/>
        <end position="448"/>
    </location>
</feature>
<reference evidence="4 5" key="1">
    <citation type="submission" date="2021-04" db="EMBL/GenBank/DDBJ databases">
        <authorList>
            <person name="Bliznina A."/>
        </authorList>
    </citation>
    <scope>NUCLEOTIDE SEQUENCE [LARGE SCALE GENOMIC DNA]</scope>
</reference>
<feature type="compositionally biased region" description="Basic and acidic residues" evidence="2">
    <location>
        <begin position="427"/>
        <end position="437"/>
    </location>
</feature>
<name>A0ABN7T0S8_OIKDI</name>
<dbReference type="Proteomes" id="UP001158576">
    <property type="component" value="Chromosome 1"/>
</dbReference>
<evidence type="ECO:0000256" key="2">
    <source>
        <dbReference type="SAM" id="MobiDB-lite"/>
    </source>
</evidence>
<gene>
    <name evidence="4" type="ORF">OKIOD_LOCUS12568</name>
</gene>
<keyword evidence="1" id="KW-0479">Metal-binding</keyword>
<feature type="domain" description="CCHC-type" evidence="3">
    <location>
        <begin position="404"/>
        <end position="419"/>
    </location>
</feature>
<dbReference type="SMART" id="SM00343">
    <property type="entry name" value="ZnF_C2HC"/>
    <property type="match status" value="1"/>
</dbReference>
<dbReference type="Gene3D" id="4.10.60.10">
    <property type="entry name" value="Zinc finger, CCHC-type"/>
    <property type="match status" value="1"/>
</dbReference>
<evidence type="ECO:0000259" key="3">
    <source>
        <dbReference type="PROSITE" id="PS50158"/>
    </source>
</evidence>
<dbReference type="Pfam" id="PF00098">
    <property type="entry name" value="zf-CCHC"/>
    <property type="match status" value="1"/>
</dbReference>
<feature type="compositionally biased region" description="Polar residues" evidence="2">
    <location>
        <begin position="176"/>
        <end position="193"/>
    </location>
</feature>
<evidence type="ECO:0000313" key="5">
    <source>
        <dbReference type="Proteomes" id="UP001158576"/>
    </source>
</evidence>
<feature type="region of interest" description="Disordered" evidence="2">
    <location>
        <begin position="417"/>
        <end position="448"/>
    </location>
</feature>
<dbReference type="InterPro" id="IPR001878">
    <property type="entry name" value="Znf_CCHC"/>
</dbReference>
<sequence>MSRLAKIDEARLLAKKKTPGFVVVALSASQISGILKSELKKCLKLDATAFDERIQGHLVTVLTPETSDLIGRLRANELTYQEAKNKATTELDPEHIFMEEISEPVTPPVVKPEPGSSKPKEEVQSTKTANPTLMSAEEELRKALARIKLEGGAQQETAEAERLLGGTIKTEGKMDSTPTTQKRNTGSMKPQSFGLSIWDPSKTSLIDHLSSSFLALKNARRVGTDEPTLCNILLLSLPASYSYLDSLIQDRSSLKAFVRQILRFMGTSNSDLLSLVYDAVRRPSESLISFLGRLKMLTELSDEGDTNATAKILYHRVLSSANDSTRIEIRRILEDDLDKQKLTFAMLQAGIMKAQKLAPTTDELDPETQKILSIQESAKSVEGDSKKNENVEAVRKPRPLSEIKCYNCRSFGHYARNCPTRRRGTRRTRESYAREPRNPSGTVTFADS</sequence>
<evidence type="ECO:0000256" key="1">
    <source>
        <dbReference type="PROSITE-ProRule" id="PRU00047"/>
    </source>
</evidence>
<evidence type="ECO:0000313" key="4">
    <source>
        <dbReference type="EMBL" id="CAG5108453.1"/>
    </source>
</evidence>
<dbReference type="PROSITE" id="PS50158">
    <property type="entry name" value="ZF_CCHC"/>
    <property type="match status" value="1"/>
</dbReference>
<organism evidence="4 5">
    <name type="scientific">Oikopleura dioica</name>
    <name type="common">Tunicate</name>
    <dbReference type="NCBI Taxonomy" id="34765"/>
    <lineage>
        <taxon>Eukaryota</taxon>
        <taxon>Metazoa</taxon>
        <taxon>Chordata</taxon>
        <taxon>Tunicata</taxon>
        <taxon>Appendicularia</taxon>
        <taxon>Copelata</taxon>
        <taxon>Oikopleuridae</taxon>
        <taxon>Oikopleura</taxon>
    </lineage>
</organism>
<dbReference type="InterPro" id="IPR036875">
    <property type="entry name" value="Znf_CCHC_sf"/>
</dbReference>
<proteinExistence type="predicted"/>
<dbReference type="EMBL" id="OU015566">
    <property type="protein sequence ID" value="CAG5108453.1"/>
    <property type="molecule type" value="Genomic_DNA"/>
</dbReference>